<keyword evidence="5" id="KW-1185">Reference proteome</keyword>
<dbReference type="RefSeq" id="WP_173067822.1">
    <property type="nucleotide sequence ID" value="NZ_BAABGO010000013.1"/>
</dbReference>
<dbReference type="SUPFAM" id="SSF53300">
    <property type="entry name" value="vWA-like"/>
    <property type="match status" value="1"/>
</dbReference>
<feature type="chain" id="PRO_5038907915" description="VWFA domain-containing protein" evidence="2">
    <location>
        <begin position="21"/>
        <end position="491"/>
    </location>
</feature>
<sequence>MVRYRQFAVVVGLAALLAAAGCGSGGDQSDSSAPEPLPDRHRQSTPGPERGGETRAQDDPQSTFAIDVDTASYGYARRLINDGHRPDAEQVRPEEFVNAFDQDYPEPGGDGFAVHVDGARLPRFHEAEGDVRLMRVGLRTRGEDAGTREDAALTFVVDVSGSMGEPGRLDLVQDALHTLVDELRPTDSVAIVAFSGEAEVVREMTPVSDARPLHRAVDALRTRSSTNLEAGLVLGYKVAREGFRPGRTNRVIVLSDGLANTGSTRADDILERVSEEADKEIALLGVGVGSEYGDALMERLADRGDGFVVYVSEREQARDVFVHKLPATLAVRALDAKVQVTFDPEAVRSYRLIGYENRVLADEDFRDDRVDGGEVGPGHSVTALYEVRLTGESARDARVARVQARWLDPRTRDAAEVYESVTVSDLSGGFDAAGPRLRMCYAAGFFAEALRGGGAVPLDALGPVARRAGDDTRDPAVRDLAALIDRAADLD</sequence>
<dbReference type="InterPro" id="IPR036465">
    <property type="entry name" value="vWFA_dom_sf"/>
</dbReference>
<proteinExistence type="predicted"/>
<feature type="region of interest" description="Disordered" evidence="1">
    <location>
        <begin position="21"/>
        <end position="67"/>
    </location>
</feature>
<feature type="signal peptide" evidence="2">
    <location>
        <begin position="1"/>
        <end position="20"/>
    </location>
</feature>
<dbReference type="PROSITE" id="PS51257">
    <property type="entry name" value="PROKAR_LIPOPROTEIN"/>
    <property type="match status" value="1"/>
</dbReference>
<organism evidence="4 5">
    <name type="scientific">Phytohabitans houttuyneae</name>
    <dbReference type="NCBI Taxonomy" id="1076126"/>
    <lineage>
        <taxon>Bacteria</taxon>
        <taxon>Bacillati</taxon>
        <taxon>Actinomycetota</taxon>
        <taxon>Actinomycetes</taxon>
        <taxon>Micromonosporales</taxon>
        <taxon>Micromonosporaceae</taxon>
    </lineage>
</organism>
<dbReference type="PROSITE" id="PS50234">
    <property type="entry name" value="VWFA"/>
    <property type="match status" value="1"/>
</dbReference>
<feature type="compositionally biased region" description="Low complexity" evidence="1">
    <location>
        <begin position="21"/>
        <end position="33"/>
    </location>
</feature>
<name>A0A6V8KK57_9ACTN</name>
<dbReference type="InterPro" id="IPR022156">
    <property type="entry name" value="Uncharacterised_YfbK_N"/>
</dbReference>
<dbReference type="SMART" id="SM00327">
    <property type="entry name" value="VWA"/>
    <property type="match status" value="1"/>
</dbReference>
<keyword evidence="2" id="KW-0732">Signal</keyword>
<comment type="caution">
    <text evidence="4">The sequence shown here is derived from an EMBL/GenBank/DDBJ whole genome shotgun (WGS) entry which is preliminary data.</text>
</comment>
<dbReference type="PANTHER" id="PTHR10579">
    <property type="entry name" value="CALCIUM-ACTIVATED CHLORIDE CHANNEL REGULATOR"/>
    <property type="match status" value="1"/>
</dbReference>
<dbReference type="EMBL" id="BLPF01000003">
    <property type="protein sequence ID" value="GFJ84254.1"/>
    <property type="molecule type" value="Genomic_DNA"/>
</dbReference>
<gene>
    <name evidence="4" type="ORF">Phou_084340</name>
</gene>
<dbReference type="Gene3D" id="3.40.50.410">
    <property type="entry name" value="von Willebrand factor, type A domain"/>
    <property type="match status" value="1"/>
</dbReference>
<evidence type="ECO:0000256" key="1">
    <source>
        <dbReference type="SAM" id="MobiDB-lite"/>
    </source>
</evidence>
<protein>
    <recommendedName>
        <fullName evidence="3">VWFA domain-containing protein</fullName>
    </recommendedName>
</protein>
<dbReference type="Pfam" id="PF00092">
    <property type="entry name" value="VWA"/>
    <property type="match status" value="1"/>
</dbReference>
<accession>A0A6V8KK57</accession>
<dbReference type="InterPro" id="IPR002035">
    <property type="entry name" value="VWF_A"/>
</dbReference>
<dbReference type="InterPro" id="IPR051266">
    <property type="entry name" value="CLCR"/>
</dbReference>
<dbReference type="Proteomes" id="UP000482800">
    <property type="component" value="Unassembled WGS sequence"/>
</dbReference>
<evidence type="ECO:0000259" key="3">
    <source>
        <dbReference type="PROSITE" id="PS50234"/>
    </source>
</evidence>
<evidence type="ECO:0000313" key="5">
    <source>
        <dbReference type="Proteomes" id="UP000482800"/>
    </source>
</evidence>
<dbReference type="Pfam" id="PF12450">
    <property type="entry name" value="vWF_A"/>
    <property type="match status" value="1"/>
</dbReference>
<reference evidence="4 5" key="1">
    <citation type="submission" date="2020-03" db="EMBL/GenBank/DDBJ databases">
        <title>Whole genome shotgun sequence of Phytohabitans houttuyneae NBRC 108639.</title>
        <authorList>
            <person name="Komaki H."/>
            <person name="Tamura T."/>
        </authorList>
    </citation>
    <scope>NUCLEOTIDE SEQUENCE [LARGE SCALE GENOMIC DNA]</scope>
    <source>
        <strain evidence="4 5">NBRC 108639</strain>
    </source>
</reference>
<reference evidence="4 5" key="2">
    <citation type="submission" date="2020-03" db="EMBL/GenBank/DDBJ databases">
        <authorList>
            <person name="Ichikawa N."/>
            <person name="Kimura A."/>
            <person name="Kitahashi Y."/>
            <person name="Uohara A."/>
        </authorList>
    </citation>
    <scope>NUCLEOTIDE SEQUENCE [LARGE SCALE GENOMIC DNA]</scope>
    <source>
        <strain evidence="4 5">NBRC 108639</strain>
    </source>
</reference>
<evidence type="ECO:0000313" key="4">
    <source>
        <dbReference type="EMBL" id="GFJ84254.1"/>
    </source>
</evidence>
<dbReference type="Pfam" id="PF12034">
    <property type="entry name" value="YfbK_C"/>
    <property type="match status" value="1"/>
</dbReference>
<dbReference type="AlphaFoldDB" id="A0A6V8KK57"/>
<dbReference type="PANTHER" id="PTHR10579:SF43">
    <property type="entry name" value="ZINC FINGER (C3HC4-TYPE RING FINGER) FAMILY PROTEIN"/>
    <property type="match status" value="1"/>
</dbReference>
<feature type="domain" description="VWFA" evidence="3">
    <location>
        <begin position="152"/>
        <end position="325"/>
    </location>
</feature>
<evidence type="ECO:0000256" key="2">
    <source>
        <dbReference type="SAM" id="SignalP"/>
    </source>
</evidence>
<dbReference type="InterPro" id="IPR021908">
    <property type="entry name" value="YfbK_C"/>
</dbReference>